<dbReference type="Gene3D" id="3.30.70.1050">
    <property type="entry name" value="Trigger factor ribosome-binding domain"/>
    <property type="match status" value="1"/>
</dbReference>
<dbReference type="InterPro" id="IPR046357">
    <property type="entry name" value="PPIase_dom_sf"/>
</dbReference>
<dbReference type="Pfam" id="PF05697">
    <property type="entry name" value="Trigger_N"/>
    <property type="match status" value="1"/>
</dbReference>
<evidence type="ECO:0000313" key="3">
    <source>
        <dbReference type="Proteomes" id="UP000178606"/>
    </source>
</evidence>
<dbReference type="InterPro" id="IPR037041">
    <property type="entry name" value="Trigger_fac_C_sf"/>
</dbReference>
<dbReference type="Gene3D" id="3.10.50.40">
    <property type="match status" value="1"/>
</dbReference>
<organism evidence="2 3">
    <name type="scientific">Handelsmanbacteria sp. (strain RIFCSPLOWO2_12_FULL_64_10)</name>
    <dbReference type="NCBI Taxonomy" id="1817868"/>
    <lineage>
        <taxon>Bacteria</taxon>
        <taxon>Candidatus Handelsmaniibacteriota</taxon>
    </lineage>
</organism>
<dbReference type="GO" id="GO:0003755">
    <property type="term" value="F:peptidyl-prolyl cis-trans isomerase activity"/>
    <property type="evidence" value="ECO:0007669"/>
    <property type="project" value="InterPro"/>
</dbReference>
<dbReference type="GO" id="GO:0044183">
    <property type="term" value="F:protein folding chaperone"/>
    <property type="evidence" value="ECO:0007669"/>
    <property type="project" value="TreeGrafter"/>
</dbReference>
<dbReference type="PANTHER" id="PTHR30560">
    <property type="entry name" value="TRIGGER FACTOR CHAPERONE AND PEPTIDYL-PROLYL CIS/TRANS ISOMERASE"/>
    <property type="match status" value="1"/>
</dbReference>
<proteinExistence type="predicted"/>
<comment type="caution">
    <text evidence="2">The sequence shown here is derived from an EMBL/GenBank/DDBJ whole genome shotgun (WGS) entry which is preliminary data.</text>
</comment>
<dbReference type="InterPro" id="IPR036611">
    <property type="entry name" value="Trigger_fac_ribosome-bd_sf"/>
</dbReference>
<dbReference type="AlphaFoldDB" id="A0A1F6CBN4"/>
<dbReference type="Gene3D" id="1.10.3120.10">
    <property type="entry name" value="Trigger factor, C-terminal domain"/>
    <property type="match status" value="1"/>
</dbReference>
<accession>A0A1F6CBN4</accession>
<sequence length="286" mass="31727">MKVQTEELPNSEVALSFEIEDSRLQRAMDVAAHRLAGRVNIAGFRRGKAPRALVERVLGREAITEEALDDLLPEAYREALGETGVVALTEPQFDVESVSPFKAKATVVVPPPVELGDYRSIQHDQPDGSVSGAQVDESIQLMRERNANWVPAERPASMDDMVVVNVLGKVKEEVVIDEVDVDYLMIPQRTVPVPGFAEALVGLEPDEERAFDLAVPEDYDNQKLAGKTVSFLVRAKEVRVKELPELDDYFASTVGDYSTLADLRSHVYSHLSEQSQARAQEQVEQE</sequence>
<name>A0A1F6CBN4_HANXR</name>
<reference evidence="2 3" key="1">
    <citation type="journal article" date="2016" name="Nat. Commun.">
        <title>Thousands of microbial genomes shed light on interconnected biogeochemical processes in an aquifer system.</title>
        <authorList>
            <person name="Anantharaman K."/>
            <person name="Brown C.T."/>
            <person name="Hug L.A."/>
            <person name="Sharon I."/>
            <person name="Castelle C.J."/>
            <person name="Probst A.J."/>
            <person name="Thomas B.C."/>
            <person name="Singh A."/>
            <person name="Wilkins M.J."/>
            <person name="Karaoz U."/>
            <person name="Brodie E.L."/>
            <person name="Williams K.H."/>
            <person name="Hubbard S.S."/>
            <person name="Banfield J.F."/>
        </authorList>
    </citation>
    <scope>NUCLEOTIDE SEQUENCE [LARGE SCALE GENOMIC DNA]</scope>
    <source>
        <strain evidence="3">RIFCSPLOWO2_12_FULL_64_10</strain>
    </source>
</reference>
<evidence type="ECO:0000313" key="2">
    <source>
        <dbReference type="EMBL" id="OGG46543.1"/>
    </source>
</evidence>
<dbReference type="GO" id="GO:0051083">
    <property type="term" value="P:'de novo' cotranslational protein folding"/>
    <property type="evidence" value="ECO:0007669"/>
    <property type="project" value="TreeGrafter"/>
</dbReference>
<dbReference type="GO" id="GO:0043335">
    <property type="term" value="P:protein unfolding"/>
    <property type="evidence" value="ECO:0007669"/>
    <property type="project" value="TreeGrafter"/>
</dbReference>
<dbReference type="NCBIfam" id="TIGR00115">
    <property type="entry name" value="tig"/>
    <property type="match status" value="1"/>
</dbReference>
<protein>
    <submittedName>
        <fullName evidence="2">Trigger factor</fullName>
    </submittedName>
</protein>
<feature type="domain" description="Trigger factor ribosome-binding bacterial" evidence="1">
    <location>
        <begin position="1"/>
        <end position="140"/>
    </location>
</feature>
<dbReference type="Proteomes" id="UP000178606">
    <property type="component" value="Unassembled WGS sequence"/>
</dbReference>
<dbReference type="SUPFAM" id="SSF102735">
    <property type="entry name" value="Trigger factor ribosome-binding domain"/>
    <property type="match status" value="1"/>
</dbReference>
<evidence type="ECO:0000259" key="1">
    <source>
        <dbReference type="Pfam" id="PF05697"/>
    </source>
</evidence>
<dbReference type="GO" id="GO:0043022">
    <property type="term" value="F:ribosome binding"/>
    <property type="evidence" value="ECO:0007669"/>
    <property type="project" value="TreeGrafter"/>
</dbReference>
<dbReference type="PANTHER" id="PTHR30560:SF3">
    <property type="entry name" value="TRIGGER FACTOR-LIKE PROTEIN TIG, CHLOROPLASTIC"/>
    <property type="match status" value="1"/>
</dbReference>
<dbReference type="EMBL" id="MFKF01000303">
    <property type="protein sequence ID" value="OGG46543.1"/>
    <property type="molecule type" value="Genomic_DNA"/>
</dbReference>
<dbReference type="InterPro" id="IPR008881">
    <property type="entry name" value="Trigger_fac_ribosome-bd_bac"/>
</dbReference>
<feature type="non-terminal residue" evidence="2">
    <location>
        <position position="286"/>
    </location>
</feature>
<dbReference type="InterPro" id="IPR005215">
    <property type="entry name" value="Trig_fac"/>
</dbReference>
<dbReference type="SUPFAM" id="SSF54534">
    <property type="entry name" value="FKBP-like"/>
    <property type="match status" value="1"/>
</dbReference>
<gene>
    <name evidence="2" type="ORF">A3F84_18615</name>
</gene>
<dbReference type="GO" id="GO:0015031">
    <property type="term" value="P:protein transport"/>
    <property type="evidence" value="ECO:0007669"/>
    <property type="project" value="InterPro"/>
</dbReference>